<feature type="chain" id="PRO_5043372404" description="Secreted protein" evidence="1">
    <location>
        <begin position="24"/>
        <end position="69"/>
    </location>
</feature>
<organism evidence="2 3">
    <name type="scientific">Solea senegalensis</name>
    <name type="common">Senegalese sole</name>
    <dbReference type="NCBI Taxonomy" id="28829"/>
    <lineage>
        <taxon>Eukaryota</taxon>
        <taxon>Metazoa</taxon>
        <taxon>Chordata</taxon>
        <taxon>Craniata</taxon>
        <taxon>Vertebrata</taxon>
        <taxon>Euteleostomi</taxon>
        <taxon>Actinopterygii</taxon>
        <taxon>Neopterygii</taxon>
        <taxon>Teleostei</taxon>
        <taxon>Neoteleostei</taxon>
        <taxon>Acanthomorphata</taxon>
        <taxon>Carangaria</taxon>
        <taxon>Pleuronectiformes</taxon>
        <taxon>Pleuronectoidei</taxon>
        <taxon>Soleidae</taxon>
        <taxon>Solea</taxon>
    </lineage>
</organism>
<proteinExistence type="predicted"/>
<keyword evidence="3" id="KW-1185">Reference proteome</keyword>
<feature type="signal peptide" evidence="1">
    <location>
        <begin position="1"/>
        <end position="23"/>
    </location>
</feature>
<gene>
    <name evidence="2" type="ORF">JOB18_013399</name>
</gene>
<evidence type="ECO:0000313" key="3">
    <source>
        <dbReference type="Proteomes" id="UP000693946"/>
    </source>
</evidence>
<comment type="caution">
    <text evidence="2">The sequence shown here is derived from an EMBL/GenBank/DDBJ whole genome shotgun (WGS) entry which is preliminary data.</text>
</comment>
<reference evidence="2 3" key="1">
    <citation type="journal article" date="2021" name="Sci. Rep.">
        <title>Chromosome anchoring in Senegalese sole (Solea senegalensis) reveals sex-associated markers and genome rearrangements in flatfish.</title>
        <authorList>
            <person name="Guerrero-Cozar I."/>
            <person name="Gomez-Garrido J."/>
            <person name="Berbel C."/>
            <person name="Martinez-Blanch J.F."/>
            <person name="Alioto T."/>
            <person name="Claros M.G."/>
            <person name="Gagnaire P.A."/>
            <person name="Manchado M."/>
        </authorList>
    </citation>
    <scope>NUCLEOTIDE SEQUENCE [LARGE SCALE GENOMIC DNA]</scope>
    <source>
        <strain evidence="2">Sse05_10M</strain>
    </source>
</reference>
<dbReference type="Proteomes" id="UP000693946">
    <property type="component" value="Linkage Group LG2"/>
</dbReference>
<name>A0AAV6RDS1_SOLSE</name>
<evidence type="ECO:0000313" key="2">
    <source>
        <dbReference type="EMBL" id="KAG7502082.1"/>
    </source>
</evidence>
<dbReference type="AlphaFoldDB" id="A0AAV6RDS1"/>
<evidence type="ECO:0008006" key="4">
    <source>
        <dbReference type="Google" id="ProtNLM"/>
    </source>
</evidence>
<dbReference type="EMBL" id="JAGKHQ010000012">
    <property type="protein sequence ID" value="KAG7502082.1"/>
    <property type="molecule type" value="Genomic_DNA"/>
</dbReference>
<keyword evidence="1" id="KW-0732">Signal</keyword>
<accession>A0AAV6RDS1</accession>
<evidence type="ECO:0000256" key="1">
    <source>
        <dbReference type="SAM" id="SignalP"/>
    </source>
</evidence>
<protein>
    <recommendedName>
        <fullName evidence="4">Secreted protein</fullName>
    </recommendedName>
</protein>
<sequence length="69" mass="7989">MTAFLLLWFHTVCILSVWTRVSCGNTKFDLDDKYFPAPDSGPTQLVLTSRPEQFVSRSIIRPNQLFVKR</sequence>